<feature type="binding site" evidence="8">
    <location>
        <position position="126"/>
    </location>
    <ligand>
        <name>Fe cation</name>
        <dbReference type="ChEBI" id="CHEBI:24875"/>
        <note>catalytic</note>
    </ligand>
</feature>
<keyword evidence="3 8" id="KW-0479">Metal-binding</keyword>
<dbReference type="InterPro" id="IPR010300">
    <property type="entry name" value="CDO_1"/>
</dbReference>
<comment type="similarity">
    <text evidence="1 9">Belongs to the cysteine dioxygenase family.</text>
</comment>
<evidence type="ECO:0000256" key="10">
    <source>
        <dbReference type="SAM" id="MobiDB-lite"/>
    </source>
</evidence>
<dbReference type="Pfam" id="PF05995">
    <property type="entry name" value="CDO_I"/>
    <property type="match status" value="1"/>
</dbReference>
<keyword evidence="12" id="KW-1185">Reference proteome</keyword>
<dbReference type="SUPFAM" id="SSF51182">
    <property type="entry name" value="RmlC-like cupins"/>
    <property type="match status" value="1"/>
</dbReference>
<evidence type="ECO:0000256" key="6">
    <source>
        <dbReference type="ARBA" id="ARBA00023004"/>
    </source>
</evidence>
<evidence type="ECO:0000256" key="4">
    <source>
        <dbReference type="ARBA" id="ARBA00022964"/>
    </source>
</evidence>
<feature type="binding site" evidence="8">
    <location>
        <position position="182"/>
    </location>
    <ligand>
        <name>Fe cation</name>
        <dbReference type="ChEBI" id="CHEBI:24875"/>
        <note>catalytic</note>
    </ligand>
</feature>
<dbReference type="PANTHER" id="PTHR12918:SF1">
    <property type="entry name" value="CYSTEINE DIOXYGENASE TYPE 1"/>
    <property type="match status" value="1"/>
</dbReference>
<accession>D3B9I6</accession>
<feature type="binding site" evidence="8">
    <location>
        <position position="124"/>
    </location>
    <ligand>
        <name>Fe cation</name>
        <dbReference type="ChEBI" id="CHEBI:24875"/>
        <note>catalytic</note>
    </ligand>
</feature>
<keyword evidence="4 9" id="KW-0223">Dioxygenase</keyword>
<evidence type="ECO:0000313" key="11">
    <source>
        <dbReference type="EMBL" id="EFA81898.1"/>
    </source>
</evidence>
<dbReference type="FunCoup" id="D3B9I6">
    <property type="interactions" value="27"/>
</dbReference>
<gene>
    <name evidence="11" type="ORF">PPL_05130</name>
</gene>
<keyword evidence="6 8" id="KW-0408">Iron</keyword>
<dbReference type="InterPro" id="IPR011051">
    <property type="entry name" value="RmlC_Cupin_sf"/>
</dbReference>
<keyword evidence="5 9" id="KW-0560">Oxidoreductase</keyword>
<proteinExistence type="inferred from homology"/>
<dbReference type="Gene3D" id="2.60.120.10">
    <property type="entry name" value="Jelly Rolls"/>
    <property type="match status" value="1"/>
</dbReference>
<evidence type="ECO:0000313" key="12">
    <source>
        <dbReference type="Proteomes" id="UP000001396"/>
    </source>
</evidence>
<dbReference type="EMBL" id="ADBJ01000022">
    <property type="protein sequence ID" value="EFA81898.1"/>
    <property type="molecule type" value="Genomic_DNA"/>
</dbReference>
<dbReference type="GO" id="GO:0008198">
    <property type="term" value="F:ferrous iron binding"/>
    <property type="evidence" value="ECO:0007669"/>
    <property type="project" value="TreeGrafter"/>
</dbReference>
<evidence type="ECO:0000256" key="7">
    <source>
        <dbReference type="PIRSR" id="PIRSR610300-50"/>
    </source>
</evidence>
<name>D3B9I6_HETP5</name>
<dbReference type="GO" id="GO:0017172">
    <property type="term" value="F:cysteine dioxygenase activity"/>
    <property type="evidence" value="ECO:0007669"/>
    <property type="project" value="UniProtKB-UniRule"/>
</dbReference>
<dbReference type="GeneID" id="31360616"/>
<dbReference type="CDD" id="cd10548">
    <property type="entry name" value="cupin_CDO"/>
    <property type="match status" value="1"/>
</dbReference>
<organism evidence="11 12">
    <name type="scientific">Heterostelium pallidum (strain ATCC 26659 / Pp 5 / PN500)</name>
    <name type="common">Cellular slime mold</name>
    <name type="synonym">Polysphondylium pallidum</name>
    <dbReference type="NCBI Taxonomy" id="670386"/>
    <lineage>
        <taxon>Eukaryota</taxon>
        <taxon>Amoebozoa</taxon>
        <taxon>Evosea</taxon>
        <taxon>Eumycetozoa</taxon>
        <taxon>Dictyostelia</taxon>
        <taxon>Acytosteliales</taxon>
        <taxon>Acytosteliaceae</taxon>
        <taxon>Heterostelium</taxon>
    </lineage>
</organism>
<comment type="catalytic activity">
    <reaction evidence="9">
        <text>L-cysteine + O2 = 3-sulfino-L-alanine + H(+)</text>
        <dbReference type="Rhea" id="RHEA:20441"/>
        <dbReference type="ChEBI" id="CHEBI:15378"/>
        <dbReference type="ChEBI" id="CHEBI:15379"/>
        <dbReference type="ChEBI" id="CHEBI:35235"/>
        <dbReference type="ChEBI" id="CHEBI:61085"/>
        <dbReference type="EC" id="1.13.11.20"/>
    </reaction>
</comment>
<evidence type="ECO:0000256" key="8">
    <source>
        <dbReference type="PIRSR" id="PIRSR610300-51"/>
    </source>
</evidence>
<comment type="caution">
    <text evidence="11">The sequence shown here is derived from an EMBL/GenBank/DDBJ whole genome shotgun (WGS) entry which is preliminary data.</text>
</comment>
<reference evidence="11 12" key="1">
    <citation type="journal article" date="2011" name="Genome Res.">
        <title>Phylogeny-wide analysis of social amoeba genomes highlights ancient origins for complex intercellular communication.</title>
        <authorList>
            <person name="Heidel A.J."/>
            <person name="Lawal H.M."/>
            <person name="Felder M."/>
            <person name="Schilde C."/>
            <person name="Helps N.R."/>
            <person name="Tunggal B."/>
            <person name="Rivero F."/>
            <person name="John U."/>
            <person name="Schleicher M."/>
            <person name="Eichinger L."/>
            <person name="Platzer M."/>
            <person name="Noegel A.A."/>
            <person name="Schaap P."/>
            <person name="Gloeckner G."/>
        </authorList>
    </citation>
    <scope>NUCLEOTIDE SEQUENCE [LARGE SCALE GENOMIC DNA]</scope>
    <source>
        <strain evidence="12">ATCC 26659 / Pp 5 / PN500</strain>
    </source>
</reference>
<dbReference type="RefSeq" id="XP_020434015.1">
    <property type="nucleotide sequence ID" value="XM_020576026.1"/>
</dbReference>
<dbReference type="InParanoid" id="D3B9I6"/>
<dbReference type="EC" id="1.13.11.20" evidence="2 9"/>
<dbReference type="AlphaFoldDB" id="D3B9I6"/>
<protein>
    <recommendedName>
        <fullName evidence="2 9">Cysteine dioxygenase</fullName>
        <ecNumber evidence="2 9">1.13.11.20</ecNumber>
    </recommendedName>
</protein>
<evidence type="ECO:0000256" key="5">
    <source>
        <dbReference type="ARBA" id="ARBA00023002"/>
    </source>
</evidence>
<evidence type="ECO:0000256" key="2">
    <source>
        <dbReference type="ARBA" id="ARBA00013133"/>
    </source>
</evidence>
<dbReference type="InterPro" id="IPR014710">
    <property type="entry name" value="RmlC-like_jellyroll"/>
</dbReference>
<evidence type="ECO:0000256" key="9">
    <source>
        <dbReference type="RuleBase" id="RU366010"/>
    </source>
</evidence>
<sequence length="241" mass="27570">MISLENSTRSIHSHSHSQHNQGVHATVSKLADQQPDQSELCEKPFEQLVKQIRHEFTFSQPDGTFGNSQAIEDLLNRYINEGHKDWNEYAFFCPYGYSRNLVACGEQFELMVICWAKGQVSPIHNHEGQRCWMACAKGQLQETQFLFENTMSTHGEGKLLESQVTTIDEGSVGYITDEIALHVIQSLEPVSVSIHLYSKPIYECNIYCPTTGKITRKKLGYYTQYKEHSPNHNKPILCQQE</sequence>
<evidence type="ECO:0000256" key="1">
    <source>
        <dbReference type="ARBA" id="ARBA00006622"/>
    </source>
</evidence>
<feature type="region of interest" description="Disordered" evidence="10">
    <location>
        <begin position="1"/>
        <end position="29"/>
    </location>
</feature>
<dbReference type="Proteomes" id="UP000001396">
    <property type="component" value="Unassembled WGS sequence"/>
</dbReference>
<feature type="cross-link" description="3'-(S-cysteinyl)-tyrosine (Cys-Tyr)" evidence="7">
    <location>
        <begin position="131"/>
        <end position="197"/>
    </location>
</feature>
<dbReference type="GO" id="GO:0019448">
    <property type="term" value="P:L-cysteine catabolic process"/>
    <property type="evidence" value="ECO:0007669"/>
    <property type="project" value="TreeGrafter"/>
</dbReference>
<evidence type="ECO:0000256" key="3">
    <source>
        <dbReference type="ARBA" id="ARBA00022723"/>
    </source>
</evidence>
<dbReference type="OMA" id="NQVAYMA"/>
<keyword evidence="7" id="KW-0883">Thioether bond</keyword>
<comment type="cofactor">
    <cofactor evidence="9">
        <name>Fe cation</name>
        <dbReference type="ChEBI" id="CHEBI:24875"/>
    </cofactor>
    <text evidence="9">Binds 1 Fe cation per subunit.</text>
</comment>
<dbReference type="STRING" id="670386.D3B9I6"/>
<dbReference type="PANTHER" id="PTHR12918">
    <property type="entry name" value="CYSTEINE DIOXYGENASE"/>
    <property type="match status" value="1"/>
</dbReference>